<feature type="compositionally biased region" description="Gly residues" evidence="1">
    <location>
        <begin position="496"/>
        <end position="517"/>
    </location>
</feature>
<accession>A0A9D8PSG1</accession>
<feature type="compositionally biased region" description="Basic and acidic residues" evidence="1">
    <location>
        <begin position="330"/>
        <end position="341"/>
    </location>
</feature>
<feature type="region of interest" description="Disordered" evidence="1">
    <location>
        <begin position="307"/>
        <end position="419"/>
    </location>
</feature>
<dbReference type="AlphaFoldDB" id="A0A9D8PSG1"/>
<sequence>MKRISLILVGVMILAMSGCLFLFHDTNKSLLIFFNKDGSIDYVIHEDGTVTKFYPDGSKRHYDAGQYGPSADGGWDYKYGAPGEKQGYEGRTIWVDHGDGRVTYYTAKGEKLYTRDSQGNKVWYDRDGRESFREDADGTITHLIWEKDRVEGVEEIKNKMPPPAAYAPGGEDNKSGSGGTDVGMGYEDDLFNKPLPPYDEKGEPGSIGTPDPAGGDKKPKPYPLYTVKKPDGSSITVFSDGSEVAYYPDGSIRFKIGPGYQPNITYYKDGKVWYVEDHEGNVIYHSGGTIPDDMKKGNREEVDRMVQSLDKSAPASKKLEGNTGPEYGYEGEKGNVKEEKVNMAQSPETETIGTPTPGTGDNKETDSFDTGTPTPNTGGDKETGSFDVATPTPGTGDKKETGSFNVGTPTPKSLKDEFERDSDGNVTYFYTDGKKAYTVHPDGSVTYYDENENRWYTKHKDGTVTYYKKEDKKEGNSTEELSNFLEETDTGNDFIEGGGNTGPGGGMDPSGGHGSYE</sequence>
<feature type="region of interest" description="Disordered" evidence="1">
    <location>
        <begin position="159"/>
        <end position="223"/>
    </location>
</feature>
<reference evidence="2" key="1">
    <citation type="journal article" date="2021" name="Environ. Microbiol.">
        <title>Genomic characterization of three novel Desulfobacterota classes expand the metabolic and phylogenetic diversity of the phylum.</title>
        <authorList>
            <person name="Murphy C.L."/>
            <person name="Biggerstaff J."/>
            <person name="Eichhorn A."/>
            <person name="Ewing E."/>
            <person name="Shahan R."/>
            <person name="Soriano D."/>
            <person name="Stewart S."/>
            <person name="VanMol K."/>
            <person name="Walker R."/>
            <person name="Walters P."/>
            <person name="Elshahed M.S."/>
            <person name="Youssef N.H."/>
        </authorList>
    </citation>
    <scope>NUCLEOTIDE SEQUENCE</scope>
    <source>
        <strain evidence="2">Zod_Metabat.24</strain>
    </source>
</reference>
<evidence type="ECO:0000313" key="3">
    <source>
        <dbReference type="Proteomes" id="UP000809273"/>
    </source>
</evidence>
<proteinExistence type="predicted"/>
<dbReference type="EMBL" id="JAFGIX010000088">
    <property type="protein sequence ID" value="MBN1574760.1"/>
    <property type="molecule type" value="Genomic_DNA"/>
</dbReference>
<dbReference type="Proteomes" id="UP000809273">
    <property type="component" value="Unassembled WGS sequence"/>
</dbReference>
<feature type="compositionally biased region" description="Low complexity" evidence="1">
    <location>
        <begin position="347"/>
        <end position="360"/>
    </location>
</feature>
<feature type="region of interest" description="Disordered" evidence="1">
    <location>
        <begin position="470"/>
        <end position="517"/>
    </location>
</feature>
<protein>
    <submittedName>
        <fullName evidence="2">Uncharacterized protein</fullName>
    </submittedName>
</protein>
<name>A0A9D8PSG1_9DELT</name>
<evidence type="ECO:0000256" key="1">
    <source>
        <dbReference type="SAM" id="MobiDB-lite"/>
    </source>
</evidence>
<organism evidence="2 3">
    <name type="scientific">Candidatus Zymogenus saltonus</name>
    <dbReference type="NCBI Taxonomy" id="2844893"/>
    <lineage>
        <taxon>Bacteria</taxon>
        <taxon>Deltaproteobacteria</taxon>
        <taxon>Candidatus Zymogenia</taxon>
        <taxon>Candidatus Zymogeniales</taxon>
        <taxon>Candidatus Zymogenaceae</taxon>
        <taxon>Candidatus Zymogenus</taxon>
    </lineage>
</organism>
<evidence type="ECO:0000313" key="2">
    <source>
        <dbReference type="EMBL" id="MBN1574760.1"/>
    </source>
</evidence>
<gene>
    <name evidence="2" type="ORF">JW984_16310</name>
</gene>
<dbReference type="PROSITE" id="PS51257">
    <property type="entry name" value="PROKAR_LIPOPROTEIN"/>
    <property type="match status" value="1"/>
</dbReference>
<reference evidence="2" key="2">
    <citation type="submission" date="2021-01" db="EMBL/GenBank/DDBJ databases">
        <authorList>
            <person name="Hahn C.R."/>
            <person name="Youssef N.H."/>
            <person name="Elshahed M."/>
        </authorList>
    </citation>
    <scope>NUCLEOTIDE SEQUENCE</scope>
    <source>
        <strain evidence="2">Zod_Metabat.24</strain>
    </source>
</reference>
<comment type="caution">
    <text evidence="2">The sequence shown here is derived from an EMBL/GenBank/DDBJ whole genome shotgun (WGS) entry which is preliminary data.</text>
</comment>
<feature type="compositionally biased region" description="Polar residues" evidence="1">
    <location>
        <begin position="402"/>
        <end position="411"/>
    </location>
</feature>